<gene>
    <name evidence="7" type="ORF">ABID56_000031</name>
</gene>
<dbReference type="SUPFAM" id="SSF55469">
    <property type="entry name" value="FMN-dependent nitroreductase-like"/>
    <property type="match status" value="1"/>
</dbReference>
<keyword evidence="4 5" id="KW-0560">Oxidoreductase</keyword>
<keyword evidence="2 5" id="KW-0285">Flavoprotein</keyword>
<accession>A0ABV2KQU9</accession>
<evidence type="ECO:0000256" key="5">
    <source>
        <dbReference type="PIRNR" id="PIRNR005426"/>
    </source>
</evidence>
<dbReference type="NCBIfam" id="NF008033">
    <property type="entry name" value="PRK10765.1"/>
    <property type="match status" value="1"/>
</dbReference>
<dbReference type="GO" id="GO:0052873">
    <property type="term" value="F:FMN reductase (NADPH) activity"/>
    <property type="evidence" value="ECO:0007669"/>
    <property type="project" value="UniProtKB-EC"/>
</dbReference>
<sequence length="246" mass="28298">MNETIDLLMQHRSIRQFKTEPLTENQIQTIVEAGQAASTSSYYQAYSIIGITDPTLKQQLREVSGQPYVEENGHLFVFCADVNRLAQSQDEETQKQMKTNLESTEFFMMATIDATLAAQNCAVATESLGLGMCYLGSLRNDVNRVNELLQLPDYVVPLFGMAVGVPEEDPERKPRFDWQTIYHENRYEATTSDDITTFDQKTEDYYSSRSENVRTDKWSEQIRRKLTNPMRQDVAPFIQSKQLNKH</sequence>
<keyword evidence="3 5" id="KW-0288">FMN</keyword>
<dbReference type="Proteomes" id="UP001549167">
    <property type="component" value="Unassembled WGS sequence"/>
</dbReference>
<feature type="domain" description="Nitroreductase" evidence="6">
    <location>
        <begin position="9"/>
        <end position="164"/>
    </location>
</feature>
<dbReference type="Gene3D" id="3.40.109.10">
    <property type="entry name" value="NADH Oxidase"/>
    <property type="match status" value="1"/>
</dbReference>
<keyword evidence="8" id="KW-1185">Reference proteome</keyword>
<evidence type="ECO:0000313" key="8">
    <source>
        <dbReference type="Proteomes" id="UP001549167"/>
    </source>
</evidence>
<dbReference type="InterPro" id="IPR000415">
    <property type="entry name" value="Nitroreductase-like"/>
</dbReference>
<proteinExistence type="inferred from homology"/>
<dbReference type="EMBL" id="JBEPMX010000001">
    <property type="protein sequence ID" value="MET3681952.1"/>
    <property type="molecule type" value="Genomic_DNA"/>
</dbReference>
<comment type="caution">
    <text evidence="7">The sequence shown here is derived from an EMBL/GenBank/DDBJ whole genome shotgun (WGS) entry which is preliminary data.</text>
</comment>
<evidence type="ECO:0000313" key="7">
    <source>
        <dbReference type="EMBL" id="MET3681952.1"/>
    </source>
</evidence>
<dbReference type="PANTHER" id="PTHR43425:SF3">
    <property type="entry name" value="NADPH-DEPENDENT OXIDOREDUCTASE"/>
    <property type="match status" value="1"/>
</dbReference>
<evidence type="ECO:0000259" key="6">
    <source>
        <dbReference type="Pfam" id="PF00881"/>
    </source>
</evidence>
<dbReference type="PANTHER" id="PTHR43425">
    <property type="entry name" value="OXYGEN-INSENSITIVE NADPH NITROREDUCTASE"/>
    <property type="match status" value="1"/>
</dbReference>
<dbReference type="CDD" id="cd02146">
    <property type="entry name" value="NfsA-like"/>
    <property type="match status" value="1"/>
</dbReference>
<evidence type="ECO:0000256" key="1">
    <source>
        <dbReference type="ARBA" id="ARBA00008366"/>
    </source>
</evidence>
<dbReference type="PIRSF" id="PIRSF005426">
    <property type="entry name" value="Frp"/>
    <property type="match status" value="1"/>
</dbReference>
<evidence type="ECO:0000256" key="4">
    <source>
        <dbReference type="ARBA" id="ARBA00023002"/>
    </source>
</evidence>
<dbReference type="EC" id="1.5.1.38" evidence="7"/>
<evidence type="ECO:0000256" key="2">
    <source>
        <dbReference type="ARBA" id="ARBA00022630"/>
    </source>
</evidence>
<dbReference type="InterPro" id="IPR016446">
    <property type="entry name" value="Flavin_OxRdtase_Frp"/>
</dbReference>
<organism evidence="7 8">
    <name type="scientific">Alkalibacillus flavidus</name>
    <dbReference type="NCBI Taxonomy" id="546021"/>
    <lineage>
        <taxon>Bacteria</taxon>
        <taxon>Bacillati</taxon>
        <taxon>Bacillota</taxon>
        <taxon>Bacilli</taxon>
        <taxon>Bacillales</taxon>
        <taxon>Bacillaceae</taxon>
        <taxon>Alkalibacillus</taxon>
    </lineage>
</organism>
<dbReference type="InterPro" id="IPR029479">
    <property type="entry name" value="Nitroreductase"/>
</dbReference>
<protein>
    <submittedName>
        <fullName evidence="7">FMN reductase (NADPH)</fullName>
        <ecNumber evidence="7">1.5.1.38</ecNumber>
    </submittedName>
</protein>
<name>A0ABV2KQU9_9BACI</name>
<evidence type="ECO:0000256" key="3">
    <source>
        <dbReference type="ARBA" id="ARBA00022643"/>
    </source>
</evidence>
<reference evidence="7 8" key="1">
    <citation type="submission" date="2024-06" db="EMBL/GenBank/DDBJ databases">
        <title>Genomic Encyclopedia of Type Strains, Phase IV (KMG-IV): sequencing the most valuable type-strain genomes for metagenomic binning, comparative biology and taxonomic classification.</title>
        <authorList>
            <person name="Goeker M."/>
        </authorList>
    </citation>
    <scope>NUCLEOTIDE SEQUENCE [LARGE SCALE GENOMIC DNA]</scope>
    <source>
        <strain evidence="7 8">DSM 23520</strain>
    </source>
</reference>
<dbReference type="RefSeq" id="WP_354218285.1">
    <property type="nucleotide sequence ID" value="NZ_JBEPMX010000001.1"/>
</dbReference>
<comment type="similarity">
    <text evidence="1 5">Belongs to the flavin oxidoreductase frp family.</text>
</comment>
<dbReference type="Pfam" id="PF00881">
    <property type="entry name" value="Nitroreductase"/>
    <property type="match status" value="1"/>
</dbReference>
<keyword evidence="5" id="KW-0521">NADP</keyword>